<evidence type="ECO:0000256" key="1">
    <source>
        <dbReference type="SAM" id="MobiDB-lite"/>
    </source>
</evidence>
<dbReference type="Proteomes" id="UP000297229">
    <property type="component" value="Unassembled WGS sequence"/>
</dbReference>
<dbReference type="EMBL" id="PQXM01000079">
    <property type="protein sequence ID" value="TGO78108.1"/>
    <property type="molecule type" value="Genomic_DNA"/>
</dbReference>
<organism evidence="2 3">
    <name type="scientific">Botrytis elliptica</name>
    <dbReference type="NCBI Taxonomy" id="278938"/>
    <lineage>
        <taxon>Eukaryota</taxon>
        <taxon>Fungi</taxon>
        <taxon>Dikarya</taxon>
        <taxon>Ascomycota</taxon>
        <taxon>Pezizomycotina</taxon>
        <taxon>Leotiomycetes</taxon>
        <taxon>Helotiales</taxon>
        <taxon>Sclerotiniaceae</taxon>
        <taxon>Botrytis</taxon>
    </lineage>
</organism>
<protein>
    <submittedName>
        <fullName evidence="2">Uncharacterized protein</fullName>
    </submittedName>
</protein>
<proteinExistence type="predicted"/>
<accession>A0A4Z1JX61</accession>
<feature type="region of interest" description="Disordered" evidence="1">
    <location>
        <begin position="45"/>
        <end position="87"/>
    </location>
</feature>
<evidence type="ECO:0000313" key="2">
    <source>
        <dbReference type="EMBL" id="TGO78108.1"/>
    </source>
</evidence>
<name>A0A4Z1JX61_9HELO</name>
<sequence>MSKLFLPPRETGGKTSGSWKFIPNSFVLAHGFPFGSPTNIYIPSSPPPPLLASHHSSSPLHNPSQNHSRPSDRANPQPPLLHDSPGAAGVASGISWHNLNPHPPIRRYLGFAARSNSRPNIEQEHPTTQITAILSMTPSISSINQVPSELEQRVIRVEFSKRWKGKVISKAGRIRRVSGYGVLLLRDENGNSMSG</sequence>
<keyword evidence="3" id="KW-1185">Reference proteome</keyword>
<reference evidence="2 3" key="1">
    <citation type="submission" date="2017-12" db="EMBL/GenBank/DDBJ databases">
        <title>Comparative genomics of Botrytis spp.</title>
        <authorList>
            <person name="Valero-Jimenez C.A."/>
            <person name="Tapia P."/>
            <person name="Veloso J."/>
            <person name="Silva-Moreno E."/>
            <person name="Staats M."/>
            <person name="Valdes J.H."/>
            <person name="Van Kan J.A.L."/>
        </authorList>
    </citation>
    <scope>NUCLEOTIDE SEQUENCE [LARGE SCALE GENOMIC DNA]</scope>
    <source>
        <strain evidence="2 3">Be9601</strain>
    </source>
</reference>
<evidence type="ECO:0000313" key="3">
    <source>
        <dbReference type="Proteomes" id="UP000297229"/>
    </source>
</evidence>
<feature type="compositionally biased region" description="Low complexity" evidence="1">
    <location>
        <begin position="51"/>
        <end position="64"/>
    </location>
</feature>
<comment type="caution">
    <text evidence="2">The sequence shown here is derived from an EMBL/GenBank/DDBJ whole genome shotgun (WGS) entry which is preliminary data.</text>
</comment>
<dbReference type="AlphaFoldDB" id="A0A4Z1JX61"/>
<gene>
    <name evidence="2" type="ORF">BELL_0079g00270</name>
</gene>